<feature type="region of interest" description="Disordered" evidence="1">
    <location>
        <begin position="369"/>
        <end position="394"/>
    </location>
</feature>
<sequence length="394" mass="40678">MPASPRFTSCTASRSRRRLVLRSLVAATVAALAAFAPLSFTINSANAATSTASWLASQVAADGSVVDPYGTEPSVDWTVNVAMALLVAGGQSEALERAVAYVEANADAYITSGTSDEAGHLSWLVFLAVFTERDPRAFGESSLDLISRLESRFEVEESGLFGTVDDYTPVTNQSLAIIALNAAGADVPVGALAWLQAQQCETPAEQAGGWQGYRAEVTSGVLAACLPATSAEFNRADAASTSFALQALAAVGRVDDPAILAGLGWFHRLQSAAAPAPGGFGQYIGDPSDPNSTALVIQAIRATDDFNLDGWEFGSGDPEASMNAWVITSGPDAGALTSPYSAGAADLYATYQGLWGLTQRPLPTVLVGPVPEPIDGDSPQVGDPSTPVAPSFTG</sequence>
<dbReference type="InterPro" id="IPR008930">
    <property type="entry name" value="Terpenoid_cyclase/PrenylTrfase"/>
</dbReference>
<dbReference type="PROSITE" id="PS51318">
    <property type="entry name" value="TAT"/>
    <property type="match status" value="1"/>
</dbReference>
<evidence type="ECO:0000256" key="1">
    <source>
        <dbReference type="SAM" id="MobiDB-lite"/>
    </source>
</evidence>
<reference evidence="2" key="1">
    <citation type="submission" date="2020-05" db="EMBL/GenBank/DDBJ databases">
        <authorList>
            <person name="Chiriac C."/>
            <person name="Salcher M."/>
            <person name="Ghai R."/>
            <person name="Kavagutti S V."/>
        </authorList>
    </citation>
    <scope>NUCLEOTIDE SEQUENCE</scope>
</reference>
<protein>
    <submittedName>
        <fullName evidence="2">Unannotated protein</fullName>
    </submittedName>
</protein>
<accession>A0A6J5YAN4</accession>
<dbReference type="AlphaFoldDB" id="A0A6J5YAN4"/>
<dbReference type="InterPro" id="IPR006311">
    <property type="entry name" value="TAT_signal"/>
</dbReference>
<organism evidence="2">
    <name type="scientific">freshwater metagenome</name>
    <dbReference type="NCBI Taxonomy" id="449393"/>
    <lineage>
        <taxon>unclassified sequences</taxon>
        <taxon>metagenomes</taxon>
        <taxon>ecological metagenomes</taxon>
    </lineage>
</organism>
<dbReference type="Gene3D" id="1.50.10.20">
    <property type="match status" value="1"/>
</dbReference>
<evidence type="ECO:0000313" key="2">
    <source>
        <dbReference type="EMBL" id="CAB4323240.1"/>
    </source>
</evidence>
<gene>
    <name evidence="2" type="ORF">UFOPK1392_00991</name>
</gene>
<name>A0A6J5YAN4_9ZZZZ</name>
<proteinExistence type="predicted"/>
<dbReference type="SUPFAM" id="SSF48239">
    <property type="entry name" value="Terpenoid cyclases/Protein prenyltransferases"/>
    <property type="match status" value="2"/>
</dbReference>
<dbReference type="EMBL" id="CAEMXZ010000033">
    <property type="protein sequence ID" value="CAB4323240.1"/>
    <property type="molecule type" value="Genomic_DNA"/>
</dbReference>